<dbReference type="SMART" id="SM00847">
    <property type="entry name" value="HA2"/>
    <property type="match status" value="1"/>
</dbReference>
<dbReference type="Pfam" id="PF00270">
    <property type="entry name" value="DEAD"/>
    <property type="match status" value="1"/>
</dbReference>
<evidence type="ECO:0000313" key="12">
    <source>
        <dbReference type="Ensembl" id="ENSVKKP00000016110.1"/>
    </source>
</evidence>
<dbReference type="PROSITE" id="PS00690">
    <property type="entry name" value="DEAH_ATP_HELICASE"/>
    <property type="match status" value="1"/>
</dbReference>
<comment type="catalytic activity">
    <reaction evidence="8">
        <text>ATP + H2O = ADP + phosphate + H(+)</text>
        <dbReference type="Rhea" id="RHEA:13065"/>
        <dbReference type="ChEBI" id="CHEBI:15377"/>
        <dbReference type="ChEBI" id="CHEBI:15378"/>
        <dbReference type="ChEBI" id="CHEBI:30616"/>
        <dbReference type="ChEBI" id="CHEBI:43474"/>
        <dbReference type="ChEBI" id="CHEBI:456216"/>
        <dbReference type="EC" id="3.6.4.13"/>
    </reaction>
</comment>
<keyword evidence="5" id="KW-0378">Hydrolase</keyword>
<dbReference type="Gene3D" id="3.40.50.300">
    <property type="entry name" value="P-loop containing nucleotide triphosphate hydrolases"/>
    <property type="match status" value="2"/>
</dbReference>
<dbReference type="Gene3D" id="1.20.120.1080">
    <property type="match status" value="1"/>
</dbReference>
<dbReference type="AlphaFoldDB" id="A0A8D2L2R3"/>
<dbReference type="PANTHER" id="PTHR18934:SF271">
    <property type="entry name" value="ATP-DEPENDENT RNA HELICASE DHX40-RELATED"/>
    <property type="match status" value="1"/>
</dbReference>
<dbReference type="FunFam" id="3.40.50.300:FF:000145">
    <property type="entry name" value="probable ATP-dependent RNA helicase DHX40"/>
    <property type="match status" value="1"/>
</dbReference>
<evidence type="ECO:0000256" key="3">
    <source>
        <dbReference type="ARBA" id="ARBA00022664"/>
    </source>
</evidence>
<dbReference type="SMART" id="SM00490">
    <property type="entry name" value="HELICc"/>
    <property type="match status" value="1"/>
</dbReference>
<dbReference type="PROSITE" id="PS51192">
    <property type="entry name" value="HELICASE_ATP_BIND_1"/>
    <property type="match status" value="1"/>
</dbReference>
<dbReference type="InterPro" id="IPR007502">
    <property type="entry name" value="Helicase-assoc_dom"/>
</dbReference>
<feature type="domain" description="Helicase ATP-binding" evidence="10">
    <location>
        <begin position="70"/>
        <end position="239"/>
    </location>
</feature>
<feature type="compositionally biased region" description="Basic and acidic residues" evidence="9">
    <location>
        <begin position="743"/>
        <end position="755"/>
    </location>
</feature>
<reference evidence="12" key="2">
    <citation type="submission" date="2025-09" db="UniProtKB">
        <authorList>
            <consortium name="Ensembl"/>
        </authorList>
    </citation>
    <scope>IDENTIFICATION</scope>
</reference>
<feature type="compositionally biased region" description="Basic and acidic residues" evidence="9">
    <location>
        <begin position="24"/>
        <end position="35"/>
    </location>
</feature>
<reference evidence="12" key="1">
    <citation type="submission" date="2025-08" db="UniProtKB">
        <authorList>
            <consortium name="Ensembl"/>
        </authorList>
    </citation>
    <scope>IDENTIFICATION</scope>
</reference>
<keyword evidence="6" id="KW-0347">Helicase</keyword>
<feature type="region of interest" description="Disordered" evidence="9">
    <location>
        <begin position="1"/>
        <end position="35"/>
    </location>
</feature>
<comment type="similarity">
    <text evidence="1">Belongs to the DEAD box helicase family. DEAH subfamily.</text>
</comment>
<dbReference type="InterPro" id="IPR014001">
    <property type="entry name" value="Helicase_ATP-bd"/>
</dbReference>
<evidence type="ECO:0000256" key="6">
    <source>
        <dbReference type="ARBA" id="ARBA00022806"/>
    </source>
</evidence>
<accession>A0A8D2L2R3</accession>
<organism evidence="12 13">
    <name type="scientific">Varanus komodoensis</name>
    <name type="common">Komodo dragon</name>
    <dbReference type="NCBI Taxonomy" id="61221"/>
    <lineage>
        <taxon>Eukaryota</taxon>
        <taxon>Metazoa</taxon>
        <taxon>Chordata</taxon>
        <taxon>Craniata</taxon>
        <taxon>Vertebrata</taxon>
        <taxon>Euteleostomi</taxon>
        <taxon>Lepidosauria</taxon>
        <taxon>Squamata</taxon>
        <taxon>Bifurcata</taxon>
        <taxon>Unidentata</taxon>
        <taxon>Episquamata</taxon>
        <taxon>Toxicofera</taxon>
        <taxon>Anguimorpha</taxon>
        <taxon>Paleoanguimorpha</taxon>
        <taxon>Varanoidea</taxon>
        <taxon>Varanidae</taxon>
        <taxon>Varanus</taxon>
    </lineage>
</organism>
<dbReference type="Pfam" id="PF00271">
    <property type="entry name" value="Helicase_C"/>
    <property type="match status" value="1"/>
</dbReference>
<feature type="domain" description="Helicase C-terminal" evidence="11">
    <location>
        <begin position="268"/>
        <end position="447"/>
    </location>
</feature>
<feature type="region of interest" description="Disordered" evidence="9">
    <location>
        <begin position="731"/>
        <end position="755"/>
    </location>
</feature>
<dbReference type="OMA" id="VTSKPFM"/>
<dbReference type="InterPro" id="IPR001650">
    <property type="entry name" value="Helicase_C-like"/>
</dbReference>
<dbReference type="InterPro" id="IPR027417">
    <property type="entry name" value="P-loop_NTPase"/>
</dbReference>
<dbReference type="SUPFAM" id="SSF52540">
    <property type="entry name" value="P-loop containing nucleoside triphosphate hydrolases"/>
    <property type="match status" value="1"/>
</dbReference>
<dbReference type="InterPro" id="IPR011545">
    <property type="entry name" value="DEAD/DEAH_box_helicase_dom"/>
</dbReference>
<name>A0A8D2L2R3_VARKO</name>
<evidence type="ECO:0000313" key="13">
    <source>
        <dbReference type="Proteomes" id="UP000694545"/>
    </source>
</evidence>
<dbReference type="CDD" id="cd18791">
    <property type="entry name" value="SF2_C_RHA"/>
    <property type="match status" value="1"/>
</dbReference>
<protein>
    <recommendedName>
        <fullName evidence="2">RNA helicase</fullName>
        <ecNumber evidence="2">3.6.4.13</ecNumber>
    </recommendedName>
</protein>
<dbReference type="GO" id="GO:0016787">
    <property type="term" value="F:hydrolase activity"/>
    <property type="evidence" value="ECO:0007669"/>
    <property type="project" value="UniProtKB-KW"/>
</dbReference>
<dbReference type="EC" id="3.6.4.13" evidence="2"/>
<evidence type="ECO:0000256" key="8">
    <source>
        <dbReference type="ARBA" id="ARBA00047984"/>
    </source>
</evidence>
<keyword evidence="4" id="KW-0547">Nucleotide-binding</keyword>
<dbReference type="SMART" id="SM00487">
    <property type="entry name" value="DEXDc"/>
    <property type="match status" value="1"/>
</dbReference>
<evidence type="ECO:0000256" key="4">
    <source>
        <dbReference type="ARBA" id="ARBA00022741"/>
    </source>
</evidence>
<sequence>MPRAASGIKSSWPCSQAQKPKVPSQKEEGIRRGKESKETRHCFLRLQTGKRKEDLGFAALPICRFRRKLVEAVRDNSFLVVTGETGSGKTTQLPKYLFEEGFAEHGMIVVTQPRRMAAICAAQRVAEEMNCPLGSLVGYQVRFEDCISEETSITYMTDGCLLRRILADPHLSKYSVVILDEAHERSLSTDILFGLLKQMFQGKKPPQRKKALKVVAMSATLDTDKFSKFFDGCLVVDIPGRSYPVREIFCGRLGPKDANSSVYAVKVTLDLHLNSAAGDILVFLTGQSEIERTCQLLFQKAESIDYRFDVRDPSVEGLLVLPLYGSMSTDQQRRIFLLPPPGIRKCVVSTNIAATSLTIDGIRYVVDSGFVKQLSHNPRVGLDMLEVVPISKSEALQRAGRAGRTASGECYRVYSKEFWEECMPDHMVPEIRRTSLTSVVLTLKCLGIHDVIRFPYLDCPEERHILEALKQLYQCNAIDRGGHVTRHGEFMVQFPLPPNLTCAVIKAAALGCEDLMLPVAAMLSVETVFIRPGDPEWQKEAELRHRDFASRVGGRNDFATLLSIFEQCKSSASPAAWCQENWIHWRALKLAFSVEGQLREITGKLKQLPDFPRERFDGSRKELLRRCLCAGYFASVARRSVGRSFRTMDGHGSTVYIHPLSALFGQEAELEWILFHDVLVTSKVYLRTVCPVRYDWIQDLLPRLHQIDAYELSSVAREEVTEEEMAKWRSREGLAGRSGQGDVFKKMEKRNDDRSIRDARARYLERKRQRLLGVQTPATEAS</sequence>
<evidence type="ECO:0000259" key="10">
    <source>
        <dbReference type="PROSITE" id="PS51192"/>
    </source>
</evidence>
<dbReference type="InterPro" id="IPR011709">
    <property type="entry name" value="DEAD-box_helicase_OB_fold"/>
</dbReference>
<evidence type="ECO:0000256" key="7">
    <source>
        <dbReference type="ARBA" id="ARBA00022840"/>
    </source>
</evidence>
<dbReference type="Pfam" id="PF21010">
    <property type="entry name" value="HA2_C"/>
    <property type="match status" value="1"/>
</dbReference>
<proteinExistence type="inferred from homology"/>
<keyword evidence="13" id="KW-1185">Reference proteome</keyword>
<dbReference type="GO" id="GO:0034458">
    <property type="term" value="F:3'-5' RNA helicase activity"/>
    <property type="evidence" value="ECO:0007669"/>
    <property type="project" value="TreeGrafter"/>
</dbReference>
<dbReference type="GO" id="GO:0003723">
    <property type="term" value="F:RNA binding"/>
    <property type="evidence" value="ECO:0007669"/>
    <property type="project" value="TreeGrafter"/>
</dbReference>
<evidence type="ECO:0000259" key="11">
    <source>
        <dbReference type="PROSITE" id="PS51194"/>
    </source>
</evidence>
<dbReference type="FunFam" id="3.40.50.300:FF:000615">
    <property type="entry name" value="pre-mRNA-splicing factor ATP-dependent RNA helicase DEAH7"/>
    <property type="match status" value="1"/>
</dbReference>
<feature type="compositionally biased region" description="Polar residues" evidence="9">
    <location>
        <begin position="8"/>
        <end position="18"/>
    </location>
</feature>
<dbReference type="Ensembl" id="ENSVKKT00000016490.1">
    <property type="protein sequence ID" value="ENSVKKP00000016110.1"/>
    <property type="gene ID" value="ENSVKKG00000010781.1"/>
</dbReference>
<evidence type="ECO:0000256" key="9">
    <source>
        <dbReference type="SAM" id="MobiDB-lite"/>
    </source>
</evidence>
<dbReference type="Pfam" id="PF07717">
    <property type="entry name" value="OB_NTP_bind"/>
    <property type="match status" value="1"/>
</dbReference>
<evidence type="ECO:0000256" key="1">
    <source>
        <dbReference type="ARBA" id="ARBA00008792"/>
    </source>
</evidence>
<dbReference type="GO" id="GO:0005524">
    <property type="term" value="F:ATP binding"/>
    <property type="evidence" value="ECO:0007669"/>
    <property type="project" value="UniProtKB-KW"/>
</dbReference>
<evidence type="ECO:0000256" key="2">
    <source>
        <dbReference type="ARBA" id="ARBA00012552"/>
    </source>
</evidence>
<dbReference type="GO" id="GO:0006397">
    <property type="term" value="P:mRNA processing"/>
    <property type="evidence" value="ECO:0007669"/>
    <property type="project" value="UniProtKB-KW"/>
</dbReference>
<dbReference type="InterPro" id="IPR002464">
    <property type="entry name" value="DNA/RNA_helicase_DEAH_CS"/>
</dbReference>
<keyword evidence="3" id="KW-0507">mRNA processing</keyword>
<dbReference type="PANTHER" id="PTHR18934">
    <property type="entry name" value="ATP-DEPENDENT RNA HELICASE"/>
    <property type="match status" value="1"/>
</dbReference>
<dbReference type="PROSITE" id="PS51194">
    <property type="entry name" value="HELICASE_CTER"/>
    <property type="match status" value="1"/>
</dbReference>
<dbReference type="FunFam" id="1.20.120.1080:FF:000009">
    <property type="entry name" value="Probable ATP-dependent RNA helicase DHX40"/>
    <property type="match status" value="1"/>
</dbReference>
<dbReference type="Proteomes" id="UP000694545">
    <property type="component" value="Unplaced"/>
</dbReference>
<evidence type="ECO:0000256" key="5">
    <source>
        <dbReference type="ARBA" id="ARBA00022801"/>
    </source>
</evidence>
<keyword evidence="7" id="KW-0067">ATP-binding</keyword>